<gene>
    <name evidence="2" type="ORF">IX84_03785</name>
</gene>
<keyword evidence="3" id="KW-1185">Reference proteome</keyword>
<reference evidence="2 3" key="1">
    <citation type="journal article" date="2014" name="Int. J. Syst. Evol. Microbiol.">
        <title>Phaeodactylibacter xiamenensis gen. nov., sp. nov., a member of the family Saprospiraceae isolated from the marine alga Phaeodactylum tricornutum.</title>
        <authorList>
            <person name="Chen Z.Jr."/>
            <person name="Lei X."/>
            <person name="Lai Q."/>
            <person name="Li Y."/>
            <person name="Zhang B."/>
            <person name="Zhang J."/>
            <person name="Zhang H."/>
            <person name="Yang L."/>
            <person name="Zheng W."/>
            <person name="Tian Y."/>
            <person name="Yu Z."/>
            <person name="Xu H.Jr."/>
            <person name="Zheng T."/>
        </authorList>
    </citation>
    <scope>NUCLEOTIDE SEQUENCE [LARGE SCALE GENOMIC DNA]</scope>
    <source>
        <strain evidence="2 3">KD52</strain>
    </source>
</reference>
<dbReference type="InterPro" id="IPR006842">
    <property type="entry name" value="Transposase_31"/>
</dbReference>
<dbReference type="AlphaFoldDB" id="A0A098SBB6"/>
<feature type="domain" description="Transposase (putative) YhgA-like" evidence="1">
    <location>
        <begin position="1"/>
        <end position="157"/>
    </location>
</feature>
<sequence length="340" mass="38853">MSKPEVAKRYIEHFYPDIASITDLGSLKLEGSLSIQPNLREFQADVIYRCRLQQDGEKHLYFCLLLEHKSQPDKYVSVQVGLYIMELMLRSVKEAGRELELVLPIIFYNGKEKWQPLTLAELFAGHPQLGLLQPYIPNFSFVFQDVSQLSTKELLQLDLSFFRSAIMALSLRHQPYLIVKYLRLIFEGADGKASISALTHYILGVAERSEQEFKAIIENTDLEIIPDVMSTLEQILTRGRKEGMEKGKQKERIFYLLKTALKFPEMSAVDLADFTGLPQETVQGFIDITAKGDKDKLLKYVQEELLADIPLNAEEMEKLQELVEKLLAGTDRYGSIPKIS</sequence>
<dbReference type="STRING" id="1524460.IX84_03785"/>
<proteinExistence type="predicted"/>
<protein>
    <recommendedName>
        <fullName evidence="1">Transposase (putative) YhgA-like domain-containing protein</fullName>
    </recommendedName>
</protein>
<dbReference type="GO" id="GO:0006310">
    <property type="term" value="P:DNA recombination"/>
    <property type="evidence" value="ECO:0007669"/>
    <property type="project" value="TreeGrafter"/>
</dbReference>
<dbReference type="Proteomes" id="UP000029736">
    <property type="component" value="Unassembled WGS sequence"/>
</dbReference>
<dbReference type="GO" id="GO:1990238">
    <property type="term" value="F:double-stranded DNA endonuclease activity"/>
    <property type="evidence" value="ECO:0007669"/>
    <property type="project" value="TreeGrafter"/>
</dbReference>
<comment type="caution">
    <text evidence="2">The sequence shown here is derived from an EMBL/GenBank/DDBJ whole genome shotgun (WGS) entry which is preliminary data.</text>
</comment>
<dbReference type="InterPro" id="IPR051699">
    <property type="entry name" value="Rpn/YhgA-like_nuclease"/>
</dbReference>
<organism evidence="2 3">
    <name type="scientific">Phaeodactylibacter xiamenensis</name>
    <dbReference type="NCBI Taxonomy" id="1524460"/>
    <lineage>
        <taxon>Bacteria</taxon>
        <taxon>Pseudomonadati</taxon>
        <taxon>Bacteroidota</taxon>
        <taxon>Saprospiria</taxon>
        <taxon>Saprospirales</taxon>
        <taxon>Haliscomenobacteraceae</taxon>
        <taxon>Phaeodactylibacter</taxon>
    </lineage>
</organism>
<dbReference type="PANTHER" id="PTHR34611">
    <property type="match status" value="1"/>
</dbReference>
<accession>A0A098SBB6</accession>
<evidence type="ECO:0000259" key="1">
    <source>
        <dbReference type="Pfam" id="PF04754"/>
    </source>
</evidence>
<evidence type="ECO:0000313" key="3">
    <source>
        <dbReference type="Proteomes" id="UP000029736"/>
    </source>
</evidence>
<dbReference type="Pfam" id="PF04754">
    <property type="entry name" value="Transposase_31"/>
    <property type="match status" value="1"/>
</dbReference>
<name>A0A098SBB6_9BACT</name>
<dbReference type="EMBL" id="JPOS01000010">
    <property type="protein sequence ID" value="KGE89440.1"/>
    <property type="molecule type" value="Genomic_DNA"/>
</dbReference>
<evidence type="ECO:0000313" key="2">
    <source>
        <dbReference type="EMBL" id="KGE89440.1"/>
    </source>
</evidence>
<dbReference type="PANTHER" id="PTHR34611:SF2">
    <property type="entry name" value="INACTIVE RECOMBINATION-PROMOTING NUCLEASE-LIKE PROTEIN RPNE-RELATED"/>
    <property type="match status" value="1"/>
</dbReference>